<dbReference type="InterPro" id="IPR039866">
    <property type="entry name" value="CPQ"/>
</dbReference>
<proteinExistence type="predicted"/>
<dbReference type="GO" id="GO:0006508">
    <property type="term" value="P:proteolysis"/>
    <property type="evidence" value="ECO:0007669"/>
    <property type="project" value="UniProtKB-KW"/>
</dbReference>
<dbReference type="PANTHER" id="PTHR12053:SF3">
    <property type="entry name" value="CARBOXYPEPTIDASE Q"/>
    <property type="match status" value="1"/>
</dbReference>
<protein>
    <recommendedName>
        <fullName evidence="5">Carboxypeptidase Q</fullName>
    </recommendedName>
    <alternativeName>
        <fullName evidence="20">Plasma glutamate carboxypeptidase</fullName>
    </alternativeName>
</protein>
<reference evidence="25" key="1">
    <citation type="submission" date="2016-10" db="EMBL/GenBank/DDBJ databases">
        <authorList>
            <person name="Varghese N."/>
            <person name="Submissions S."/>
        </authorList>
    </citation>
    <scope>NUCLEOTIDE SEQUENCE [LARGE SCALE GENOMIC DNA]</scope>
    <source>
        <strain evidence="25">B4,CECT 8067,JCM 17497</strain>
    </source>
</reference>
<evidence type="ECO:0000256" key="14">
    <source>
        <dbReference type="ARBA" id="ARBA00023034"/>
    </source>
</evidence>
<evidence type="ECO:0000256" key="20">
    <source>
        <dbReference type="ARBA" id="ARBA00033328"/>
    </source>
</evidence>
<evidence type="ECO:0000256" key="21">
    <source>
        <dbReference type="SAM" id="MobiDB-lite"/>
    </source>
</evidence>
<keyword evidence="6" id="KW-0964">Secreted</keyword>
<keyword evidence="8" id="KW-0645">Protease</keyword>
<evidence type="ECO:0000256" key="2">
    <source>
        <dbReference type="ARBA" id="ARBA00004371"/>
    </source>
</evidence>
<dbReference type="GO" id="GO:0004180">
    <property type="term" value="F:carboxypeptidase activity"/>
    <property type="evidence" value="ECO:0007669"/>
    <property type="project" value="UniProtKB-KW"/>
</dbReference>
<evidence type="ECO:0000256" key="9">
    <source>
        <dbReference type="ARBA" id="ARBA00022723"/>
    </source>
</evidence>
<keyword evidence="15" id="KW-0482">Metalloprotease</keyword>
<dbReference type="CDD" id="cd04819">
    <property type="entry name" value="PA_2"/>
    <property type="match status" value="1"/>
</dbReference>
<dbReference type="PANTHER" id="PTHR12053">
    <property type="entry name" value="PROTEASE FAMILY M28 PLASMA GLUTAMATE CARBOXYPEPTIDASE-RELATED"/>
    <property type="match status" value="1"/>
</dbReference>
<dbReference type="Proteomes" id="UP000198882">
    <property type="component" value="Unassembled WGS sequence"/>
</dbReference>
<evidence type="ECO:0000256" key="3">
    <source>
        <dbReference type="ARBA" id="ARBA00004555"/>
    </source>
</evidence>
<dbReference type="GO" id="GO:0070573">
    <property type="term" value="F:metallodipeptidase activity"/>
    <property type="evidence" value="ECO:0007669"/>
    <property type="project" value="InterPro"/>
</dbReference>
<evidence type="ECO:0000256" key="1">
    <source>
        <dbReference type="ARBA" id="ARBA00004240"/>
    </source>
</evidence>
<feature type="domain" description="Peptidase M28" evidence="23">
    <location>
        <begin position="247"/>
        <end position="434"/>
    </location>
</feature>
<keyword evidence="11" id="KW-0378">Hydrolase</keyword>
<evidence type="ECO:0000256" key="10">
    <source>
        <dbReference type="ARBA" id="ARBA00022729"/>
    </source>
</evidence>
<organism evidence="24 25">
    <name type="scientific">Natronorubrum texcoconense</name>
    <dbReference type="NCBI Taxonomy" id="1095776"/>
    <lineage>
        <taxon>Archaea</taxon>
        <taxon>Methanobacteriati</taxon>
        <taxon>Methanobacteriota</taxon>
        <taxon>Stenosarchaea group</taxon>
        <taxon>Halobacteria</taxon>
        <taxon>Halobacteriales</taxon>
        <taxon>Natrialbaceae</taxon>
        <taxon>Natronorubrum</taxon>
    </lineage>
</organism>
<evidence type="ECO:0000256" key="6">
    <source>
        <dbReference type="ARBA" id="ARBA00022525"/>
    </source>
</evidence>
<keyword evidence="12" id="KW-0256">Endoplasmic reticulum</keyword>
<dbReference type="GO" id="GO:0046872">
    <property type="term" value="F:metal ion binding"/>
    <property type="evidence" value="ECO:0007669"/>
    <property type="project" value="UniProtKB-KW"/>
</dbReference>
<dbReference type="GO" id="GO:0005576">
    <property type="term" value="C:extracellular region"/>
    <property type="evidence" value="ECO:0007669"/>
    <property type="project" value="UniProtKB-SubCell"/>
</dbReference>
<evidence type="ECO:0000256" key="19">
    <source>
        <dbReference type="ARBA" id="ARBA00025833"/>
    </source>
</evidence>
<evidence type="ECO:0000259" key="23">
    <source>
        <dbReference type="Pfam" id="PF04389"/>
    </source>
</evidence>
<feature type="region of interest" description="Disordered" evidence="21">
    <location>
        <begin position="395"/>
        <end position="419"/>
    </location>
</feature>
<keyword evidence="16" id="KW-0865">Zymogen</keyword>
<accession>A0A1G9EQ61</accession>
<dbReference type="InterPro" id="IPR003137">
    <property type="entry name" value="PA_domain"/>
</dbReference>
<dbReference type="AlphaFoldDB" id="A0A1G9EQ61"/>
<dbReference type="OrthoDB" id="34215at2157"/>
<dbReference type="RefSeq" id="WP_090310859.1">
    <property type="nucleotide sequence ID" value="NZ_FNFE01000007.1"/>
</dbReference>
<keyword evidence="7 24" id="KW-0121">Carboxypeptidase</keyword>
<keyword evidence="9" id="KW-0479">Metal-binding</keyword>
<comment type="subcellular location">
    <subcellularLocation>
        <location evidence="1">Endoplasmic reticulum</location>
    </subcellularLocation>
    <subcellularLocation>
        <location evidence="3">Golgi apparatus</location>
    </subcellularLocation>
    <subcellularLocation>
        <location evidence="2">Lysosome</location>
    </subcellularLocation>
    <subcellularLocation>
        <location evidence="4">Secreted</location>
    </subcellularLocation>
</comment>
<keyword evidence="13" id="KW-0862">Zinc</keyword>
<feature type="domain" description="PA" evidence="22">
    <location>
        <begin position="130"/>
        <end position="219"/>
    </location>
</feature>
<keyword evidence="10" id="KW-0732">Signal</keyword>
<keyword evidence="25" id="KW-1185">Reference proteome</keyword>
<dbReference type="SUPFAM" id="SSF52025">
    <property type="entry name" value="PA domain"/>
    <property type="match status" value="1"/>
</dbReference>
<feature type="region of interest" description="Disordered" evidence="21">
    <location>
        <begin position="84"/>
        <end position="115"/>
    </location>
</feature>
<dbReference type="Pfam" id="PF02225">
    <property type="entry name" value="PA"/>
    <property type="match status" value="1"/>
</dbReference>
<evidence type="ECO:0000256" key="13">
    <source>
        <dbReference type="ARBA" id="ARBA00022833"/>
    </source>
</evidence>
<evidence type="ECO:0000256" key="4">
    <source>
        <dbReference type="ARBA" id="ARBA00004613"/>
    </source>
</evidence>
<evidence type="ECO:0000256" key="11">
    <source>
        <dbReference type="ARBA" id="ARBA00022801"/>
    </source>
</evidence>
<evidence type="ECO:0000256" key="8">
    <source>
        <dbReference type="ARBA" id="ARBA00022670"/>
    </source>
</evidence>
<evidence type="ECO:0000313" key="25">
    <source>
        <dbReference type="Proteomes" id="UP000198882"/>
    </source>
</evidence>
<dbReference type="GO" id="GO:0005764">
    <property type="term" value="C:lysosome"/>
    <property type="evidence" value="ECO:0007669"/>
    <property type="project" value="UniProtKB-SubCell"/>
</dbReference>
<keyword evidence="18" id="KW-0458">Lysosome</keyword>
<evidence type="ECO:0000256" key="16">
    <source>
        <dbReference type="ARBA" id="ARBA00023145"/>
    </source>
</evidence>
<name>A0A1G9EQ61_9EURY</name>
<evidence type="ECO:0000256" key="18">
    <source>
        <dbReference type="ARBA" id="ARBA00023228"/>
    </source>
</evidence>
<dbReference type="InterPro" id="IPR007484">
    <property type="entry name" value="Peptidase_M28"/>
</dbReference>
<dbReference type="Pfam" id="PF04389">
    <property type="entry name" value="Peptidase_M28"/>
    <property type="match status" value="1"/>
</dbReference>
<evidence type="ECO:0000256" key="5">
    <source>
        <dbReference type="ARBA" id="ARBA00014116"/>
    </source>
</evidence>
<keyword evidence="14" id="KW-0333">Golgi apparatus</keyword>
<feature type="compositionally biased region" description="Low complexity" evidence="21">
    <location>
        <begin position="84"/>
        <end position="99"/>
    </location>
</feature>
<evidence type="ECO:0000256" key="7">
    <source>
        <dbReference type="ARBA" id="ARBA00022645"/>
    </source>
</evidence>
<sequence length="476" mass="51217">MDDEAIIDERLERALGRAWSDDRGWELLTRLTELPHRMGGSPGERRAAEIVREELTDAGLEDVEFQEFPMQYWERGSTEFAVLGSETTTGGSGDSGTDSDPQRDSPESGSTGVDRSFEAIALPYAPAGDVEGPLVDVGYGTPTELEDVDLQGAIAVASTTTPSGQRFVHRMEKFGHAVAAGAKAFVFANHVQGQLPPTGALKFDSEAAVPGVGVSAETHDWLTEYADRGARGRLRVDASTQDGSSQNVHGTLGPDTDEEVLVVAHYDAHDITEGALDNGCGISTVAAATSILSAIEGDLDCRVRIAGVGCEEIGLLGAEAMADELDLESIRAVLNVDGAGRFRNLKAYSHGSEPIAELAEEVTDAAGQPVVHESDPHPFSDHWPFLRAGAPALQLHSEPPEGSERGRGWGHTSADTRDKVDPRNLREHAMLTALLVRELTRTDVPRVEAGELREQLREQEYEPGMRAAEVWPDGWE</sequence>
<evidence type="ECO:0000259" key="22">
    <source>
        <dbReference type="Pfam" id="PF02225"/>
    </source>
</evidence>
<evidence type="ECO:0000256" key="17">
    <source>
        <dbReference type="ARBA" id="ARBA00023180"/>
    </source>
</evidence>
<dbReference type="STRING" id="1095776.SAMN04515672_3931"/>
<dbReference type="EMBL" id="FNFE01000007">
    <property type="protein sequence ID" value="SDK78286.1"/>
    <property type="molecule type" value="Genomic_DNA"/>
</dbReference>
<feature type="compositionally biased region" description="Basic and acidic residues" evidence="21">
    <location>
        <begin position="398"/>
        <end position="407"/>
    </location>
</feature>
<keyword evidence="17" id="KW-0325">Glycoprotein</keyword>
<gene>
    <name evidence="24" type="ORF">SAMN04515672_3931</name>
</gene>
<comment type="subunit">
    <text evidence="19">Homodimer. The monomeric form is inactive while the homodimer is active.</text>
</comment>
<evidence type="ECO:0000256" key="12">
    <source>
        <dbReference type="ARBA" id="ARBA00022824"/>
    </source>
</evidence>
<evidence type="ECO:0000256" key="15">
    <source>
        <dbReference type="ARBA" id="ARBA00023049"/>
    </source>
</evidence>
<dbReference type="SUPFAM" id="SSF53187">
    <property type="entry name" value="Zn-dependent exopeptidases"/>
    <property type="match status" value="1"/>
</dbReference>
<dbReference type="InterPro" id="IPR046450">
    <property type="entry name" value="PA_dom_sf"/>
</dbReference>
<evidence type="ECO:0000313" key="24">
    <source>
        <dbReference type="EMBL" id="SDK78286.1"/>
    </source>
</evidence>
<dbReference type="Gene3D" id="3.40.630.10">
    <property type="entry name" value="Zn peptidases"/>
    <property type="match status" value="1"/>
</dbReference>
<dbReference type="Gene3D" id="3.50.30.30">
    <property type="match status" value="1"/>
</dbReference>